<evidence type="ECO:0000256" key="1">
    <source>
        <dbReference type="ARBA" id="ARBA00022723"/>
    </source>
</evidence>
<evidence type="ECO:0000259" key="6">
    <source>
        <dbReference type="PROSITE" id="PS50089"/>
    </source>
</evidence>
<dbReference type="Proteomes" id="UP000242474">
    <property type="component" value="Unassembled WGS sequence"/>
</dbReference>
<proteinExistence type="predicted"/>
<evidence type="ECO:0000256" key="4">
    <source>
        <dbReference type="PROSITE-ProRule" id="PRU00175"/>
    </source>
</evidence>
<evidence type="ECO:0000313" key="7">
    <source>
        <dbReference type="EMBL" id="PIA12924.1"/>
    </source>
</evidence>
<reference evidence="7 8" key="1">
    <citation type="journal article" date="2015" name="Genome Biol. Evol.">
        <title>Phylogenomic analyses indicate that early fungi evolved digesting cell walls of algal ancestors of land plants.</title>
        <authorList>
            <person name="Chang Y."/>
            <person name="Wang S."/>
            <person name="Sekimoto S."/>
            <person name="Aerts A.L."/>
            <person name="Choi C."/>
            <person name="Clum A."/>
            <person name="LaButti K.M."/>
            <person name="Lindquist E.A."/>
            <person name="Yee Ngan C."/>
            <person name="Ohm R.A."/>
            <person name="Salamov A.A."/>
            <person name="Grigoriev I.V."/>
            <person name="Spatafora J.W."/>
            <person name="Berbee M.L."/>
        </authorList>
    </citation>
    <scope>NUCLEOTIDE SEQUENCE [LARGE SCALE GENOMIC DNA]</scope>
    <source>
        <strain evidence="7 8">NRRL 1564</strain>
    </source>
</reference>
<dbReference type="InterPro" id="IPR013083">
    <property type="entry name" value="Znf_RING/FYVE/PHD"/>
</dbReference>
<dbReference type="GO" id="GO:0008270">
    <property type="term" value="F:zinc ion binding"/>
    <property type="evidence" value="ECO:0007669"/>
    <property type="project" value="UniProtKB-KW"/>
</dbReference>
<keyword evidence="3" id="KW-0862">Zinc</keyword>
<feature type="region of interest" description="Disordered" evidence="5">
    <location>
        <begin position="218"/>
        <end position="241"/>
    </location>
</feature>
<dbReference type="SUPFAM" id="SSF57850">
    <property type="entry name" value="RING/U-box"/>
    <property type="match status" value="1"/>
</dbReference>
<dbReference type="PROSITE" id="PS50089">
    <property type="entry name" value="ZF_RING_2"/>
    <property type="match status" value="1"/>
</dbReference>
<evidence type="ECO:0000256" key="3">
    <source>
        <dbReference type="ARBA" id="ARBA00022833"/>
    </source>
</evidence>
<gene>
    <name evidence="7" type="ORF">COEREDRAFT_83805</name>
</gene>
<protein>
    <recommendedName>
        <fullName evidence="6">RING-type domain-containing protein</fullName>
    </recommendedName>
</protein>
<name>A0A2G5B1P5_COERN</name>
<dbReference type="AlphaFoldDB" id="A0A2G5B1P5"/>
<evidence type="ECO:0000313" key="8">
    <source>
        <dbReference type="Proteomes" id="UP000242474"/>
    </source>
</evidence>
<dbReference type="STRING" id="763665.A0A2G5B1P5"/>
<evidence type="ECO:0000256" key="5">
    <source>
        <dbReference type="SAM" id="MobiDB-lite"/>
    </source>
</evidence>
<dbReference type="InterPro" id="IPR001841">
    <property type="entry name" value="Znf_RING"/>
</dbReference>
<feature type="compositionally biased region" description="Basic and acidic residues" evidence="5">
    <location>
        <begin position="155"/>
        <end position="164"/>
    </location>
</feature>
<feature type="compositionally biased region" description="Acidic residues" evidence="5">
    <location>
        <begin position="218"/>
        <end position="233"/>
    </location>
</feature>
<feature type="domain" description="RING-type" evidence="6">
    <location>
        <begin position="384"/>
        <end position="425"/>
    </location>
</feature>
<organism evidence="7 8">
    <name type="scientific">Coemansia reversa (strain ATCC 12441 / NRRL 1564)</name>
    <dbReference type="NCBI Taxonomy" id="763665"/>
    <lineage>
        <taxon>Eukaryota</taxon>
        <taxon>Fungi</taxon>
        <taxon>Fungi incertae sedis</taxon>
        <taxon>Zoopagomycota</taxon>
        <taxon>Kickxellomycotina</taxon>
        <taxon>Kickxellomycetes</taxon>
        <taxon>Kickxellales</taxon>
        <taxon>Kickxellaceae</taxon>
        <taxon>Coemansia</taxon>
    </lineage>
</organism>
<evidence type="ECO:0000256" key="2">
    <source>
        <dbReference type="ARBA" id="ARBA00022771"/>
    </source>
</evidence>
<dbReference type="Gene3D" id="3.30.40.10">
    <property type="entry name" value="Zinc/RING finger domain, C3HC4 (zinc finger)"/>
    <property type="match status" value="1"/>
</dbReference>
<dbReference type="EMBL" id="KZ303555">
    <property type="protein sequence ID" value="PIA12924.1"/>
    <property type="molecule type" value="Genomic_DNA"/>
</dbReference>
<feature type="compositionally biased region" description="Polar residues" evidence="5">
    <location>
        <begin position="12"/>
        <end position="35"/>
    </location>
</feature>
<dbReference type="Pfam" id="PF14634">
    <property type="entry name" value="zf-RING_5"/>
    <property type="match status" value="1"/>
</dbReference>
<sequence>MDSTVVDLTDSPPLTTEQANAFSHPQQSNRTSLSTGAVVVSSDDDERHSPGSIPGVTPLPVGYVLPPIHRQSSHEYGHPERITTLRDVLSTRNSRQRGRSMLARQRAGLQLQPGAGPGTFVPHALPHTGDEPVEAGVYYPIRARAMLPNQRQRQRQQEREEERVTSSTAAASPAIAGREMADGAIDVEEVEGGITDTDGSFVEDMDVDLDDIIEDVDEGTYMDGSDDDVDDDGGSPMRPDGAAVQSIMDYLAMRREGQRMMTGAGPAMPMAHDAHAGPAYHTRGRRPTFIFPFPGMVPPHMRAAAHNITSFDFFPGEDISNLLSFLEATTPAPPVRPMTPMRPLRLTKRQEELASLPDFSRKVPNANYRDASEALTPDSLEIVCTQCSGTLFDKLAVWAPTCGHVLCSSCVDAFTSASKTCTACKKRVLKKSLVHLFL</sequence>
<keyword evidence="1" id="KW-0479">Metal-binding</keyword>
<dbReference type="PROSITE" id="PS00518">
    <property type="entry name" value="ZF_RING_1"/>
    <property type="match status" value="1"/>
</dbReference>
<feature type="region of interest" description="Disordered" evidence="5">
    <location>
        <begin position="1"/>
        <end position="58"/>
    </location>
</feature>
<feature type="region of interest" description="Disordered" evidence="5">
    <location>
        <begin position="148"/>
        <end position="182"/>
    </location>
</feature>
<keyword evidence="8" id="KW-1185">Reference proteome</keyword>
<accession>A0A2G5B1P5</accession>
<dbReference type="InterPro" id="IPR017907">
    <property type="entry name" value="Znf_RING_CS"/>
</dbReference>
<dbReference type="OrthoDB" id="6105938at2759"/>
<keyword evidence="2 4" id="KW-0863">Zinc-finger</keyword>